<dbReference type="NCBIfam" id="NF005272">
    <property type="entry name" value="PRK06777.1"/>
    <property type="match status" value="1"/>
</dbReference>
<dbReference type="GO" id="GO:0042802">
    <property type="term" value="F:identical protein binding"/>
    <property type="evidence" value="ECO:0007669"/>
    <property type="project" value="TreeGrafter"/>
</dbReference>
<dbReference type="InterPro" id="IPR015422">
    <property type="entry name" value="PyrdxlP-dep_Trfase_small"/>
</dbReference>
<dbReference type="EC" id="2.6.1.19" evidence="8"/>
<dbReference type="GO" id="GO:0034386">
    <property type="term" value="F:4-aminobutyrate:2-oxoglutarate transaminase activity"/>
    <property type="evidence" value="ECO:0007669"/>
    <property type="project" value="UniProtKB-EC"/>
</dbReference>
<evidence type="ECO:0000256" key="1">
    <source>
        <dbReference type="ARBA" id="ARBA00001933"/>
    </source>
</evidence>
<dbReference type="InterPro" id="IPR004632">
    <property type="entry name" value="4NH2But_aminotransferase_bac"/>
</dbReference>
<dbReference type="PROSITE" id="PS00600">
    <property type="entry name" value="AA_TRANSFER_CLASS_3"/>
    <property type="match status" value="1"/>
</dbReference>
<evidence type="ECO:0000256" key="2">
    <source>
        <dbReference type="ARBA" id="ARBA00008954"/>
    </source>
</evidence>
<evidence type="ECO:0000256" key="4">
    <source>
        <dbReference type="ARBA" id="ARBA00022679"/>
    </source>
</evidence>
<dbReference type="FunFam" id="3.40.640.10:FF:000013">
    <property type="entry name" value="4-aminobutyrate aminotransferase"/>
    <property type="match status" value="1"/>
</dbReference>
<sequence>MKVRGFCFFSARSGEFPPPWQTLTDALSRRLSQGDRVKNNELNDRRLQATPRGIGVMCNFYADKAENATVWDVEGNEYIDFAAGIAVLNTGHRHPKVISAIEKQLHAFTHTAYQIVPYESYVALAERINQRVPVDGPAKTAFFSTGAEAVENAVKIARAYTKRPGLITFGGAFHGRTFMTMALTGKVAPYKIGFGPFPGSVYHAQYPNELHGVSTAEALKSLERIFKADIAPDQVAAIILEPVQGEGGFNIAPADFMQALRALCDTHSILLIADEVQSGFARTGKLFSMEHHCVKPDLITMAKSLAGGMPLSAVSGRAEVMDAPAPGGLGGTYAGNPLAIAAAHAVLDVIDEEDLCTRSAHLGHHLVEVLNKAKEHCPYIADIRAQGSMVAVEFNDPQTGQPSPEFTRQVQERALQEGLLLLSCGVYGNVIRFLYPLTIPEAQFRKALDIISASLTR</sequence>
<dbReference type="PANTHER" id="PTHR11986:SF58">
    <property type="entry name" value="LEUCINE_METHIONINE RACEMASE"/>
    <property type="match status" value="1"/>
</dbReference>
<dbReference type="GO" id="GO:0009448">
    <property type="term" value="P:gamma-aminobutyric acid metabolic process"/>
    <property type="evidence" value="ECO:0007669"/>
    <property type="project" value="InterPro"/>
</dbReference>
<dbReference type="InterPro" id="IPR050103">
    <property type="entry name" value="Class-III_PLP-dep_AT"/>
</dbReference>
<dbReference type="InterPro" id="IPR015421">
    <property type="entry name" value="PyrdxlP-dep_Trfase_major"/>
</dbReference>
<evidence type="ECO:0000313" key="9">
    <source>
        <dbReference type="Proteomes" id="UP000255163"/>
    </source>
</evidence>
<dbReference type="SUPFAM" id="SSF53383">
    <property type="entry name" value="PLP-dependent transferases"/>
    <property type="match status" value="1"/>
</dbReference>
<comment type="similarity">
    <text evidence="2 7">Belongs to the class-III pyridoxal-phosphate-dependent aminotransferase family.</text>
</comment>
<evidence type="ECO:0000256" key="6">
    <source>
        <dbReference type="ARBA" id="ARBA00048671"/>
    </source>
</evidence>
<evidence type="ECO:0000256" key="5">
    <source>
        <dbReference type="ARBA" id="ARBA00022898"/>
    </source>
</evidence>
<dbReference type="Proteomes" id="UP000255163">
    <property type="component" value="Unassembled WGS sequence"/>
</dbReference>
<dbReference type="CDD" id="cd00610">
    <property type="entry name" value="OAT_like"/>
    <property type="match status" value="1"/>
</dbReference>
<protein>
    <submittedName>
        <fullName evidence="8">4-aminobutyrate aminotransferase</fullName>
        <ecNumber evidence="8">2.6.1.19</ecNumber>
    </submittedName>
</protein>
<dbReference type="EMBL" id="UFYI01000007">
    <property type="protein sequence ID" value="STD25012.1"/>
    <property type="molecule type" value="Genomic_DNA"/>
</dbReference>
<dbReference type="PIRSF" id="PIRSF000521">
    <property type="entry name" value="Transaminase_4ab_Lys_Orn"/>
    <property type="match status" value="1"/>
</dbReference>
<dbReference type="GO" id="GO:0030170">
    <property type="term" value="F:pyridoxal phosphate binding"/>
    <property type="evidence" value="ECO:0007669"/>
    <property type="project" value="InterPro"/>
</dbReference>
<comment type="cofactor">
    <cofactor evidence="1">
        <name>pyridoxal 5'-phosphate</name>
        <dbReference type="ChEBI" id="CHEBI:597326"/>
    </cofactor>
</comment>
<evidence type="ECO:0000256" key="3">
    <source>
        <dbReference type="ARBA" id="ARBA00022576"/>
    </source>
</evidence>
<keyword evidence="5 7" id="KW-0663">Pyridoxal phosphate</keyword>
<dbReference type="NCBIfam" id="NF007308">
    <property type="entry name" value="PRK09792.1"/>
    <property type="match status" value="1"/>
</dbReference>
<reference evidence="8 9" key="1">
    <citation type="submission" date="2018-06" db="EMBL/GenBank/DDBJ databases">
        <authorList>
            <consortium name="Pathogen Informatics"/>
            <person name="Doyle S."/>
        </authorList>
    </citation>
    <scope>NUCLEOTIDE SEQUENCE [LARGE SCALE GENOMIC DNA]</scope>
    <source>
        <strain evidence="8 9">NCTC12123</strain>
    </source>
</reference>
<accession>A0A376FIH9</accession>
<evidence type="ECO:0000256" key="7">
    <source>
        <dbReference type="RuleBase" id="RU003560"/>
    </source>
</evidence>
<dbReference type="STRING" id="640513.Entas_4154"/>
<dbReference type="InterPro" id="IPR015424">
    <property type="entry name" value="PyrdxlP-dep_Trfase"/>
</dbReference>
<dbReference type="Gene3D" id="3.90.1150.10">
    <property type="entry name" value="Aspartate Aminotransferase, domain 1"/>
    <property type="match status" value="1"/>
</dbReference>
<organism evidence="8 9">
    <name type="scientific">Enterobacter asburiae</name>
    <dbReference type="NCBI Taxonomy" id="61645"/>
    <lineage>
        <taxon>Bacteria</taxon>
        <taxon>Pseudomonadati</taxon>
        <taxon>Pseudomonadota</taxon>
        <taxon>Gammaproteobacteria</taxon>
        <taxon>Enterobacterales</taxon>
        <taxon>Enterobacteriaceae</taxon>
        <taxon>Enterobacter</taxon>
        <taxon>Enterobacter cloacae complex</taxon>
    </lineage>
</organism>
<dbReference type="Pfam" id="PF00202">
    <property type="entry name" value="Aminotran_3"/>
    <property type="match status" value="1"/>
</dbReference>
<dbReference type="InterPro" id="IPR049704">
    <property type="entry name" value="Aminotrans_3_PPA_site"/>
</dbReference>
<dbReference type="Gene3D" id="3.40.640.10">
    <property type="entry name" value="Type I PLP-dependent aspartate aminotransferase-like (Major domain)"/>
    <property type="match status" value="1"/>
</dbReference>
<proteinExistence type="inferred from homology"/>
<comment type="catalytic activity">
    <reaction evidence="6">
        <text>4-aminobutanoate + 2-oxoglutarate = succinate semialdehyde + L-glutamate</text>
        <dbReference type="Rhea" id="RHEA:23352"/>
        <dbReference type="ChEBI" id="CHEBI:16810"/>
        <dbReference type="ChEBI" id="CHEBI:29985"/>
        <dbReference type="ChEBI" id="CHEBI:57706"/>
        <dbReference type="ChEBI" id="CHEBI:59888"/>
        <dbReference type="EC" id="2.6.1.19"/>
    </reaction>
    <physiologicalReaction direction="left-to-right" evidence="6">
        <dbReference type="Rhea" id="RHEA:23353"/>
    </physiologicalReaction>
</comment>
<dbReference type="AlphaFoldDB" id="A0A376FIH9"/>
<name>A0A376FIH9_ENTAS</name>
<gene>
    <name evidence="8" type="primary">puuE_2</name>
    <name evidence="8" type="ORF">NCTC12123_04752</name>
</gene>
<evidence type="ECO:0000313" key="8">
    <source>
        <dbReference type="EMBL" id="STD25012.1"/>
    </source>
</evidence>
<dbReference type="NCBIfam" id="TIGR00700">
    <property type="entry name" value="GABAtrnsam"/>
    <property type="match status" value="1"/>
</dbReference>
<dbReference type="InterPro" id="IPR005814">
    <property type="entry name" value="Aminotrans_3"/>
</dbReference>
<keyword evidence="3 8" id="KW-0032">Aminotransferase</keyword>
<keyword evidence="4 8" id="KW-0808">Transferase</keyword>
<dbReference type="PANTHER" id="PTHR11986">
    <property type="entry name" value="AMINOTRANSFERASE CLASS III"/>
    <property type="match status" value="1"/>
</dbReference>